<organism evidence="1 2">
    <name type="scientific">Paenibacillus vulneris</name>
    <dbReference type="NCBI Taxonomy" id="1133364"/>
    <lineage>
        <taxon>Bacteria</taxon>
        <taxon>Bacillati</taxon>
        <taxon>Bacillota</taxon>
        <taxon>Bacilli</taxon>
        <taxon>Bacillales</taxon>
        <taxon>Paenibacillaceae</taxon>
        <taxon>Paenibacillus</taxon>
    </lineage>
</organism>
<proteinExistence type="predicted"/>
<sequence length="80" mass="9366">MRIKFQTELEVSPKAILKDCLKMAPEDELLTEIKSIVLFWSEQRLRGDGVPVPVSTREIRDYLVERGLIIEFEDEEENDD</sequence>
<reference evidence="2" key="1">
    <citation type="journal article" date="2019" name="Int. J. Syst. Evol. Microbiol.">
        <title>The Global Catalogue of Microorganisms (GCM) 10K type strain sequencing project: providing services to taxonomists for standard genome sequencing and annotation.</title>
        <authorList>
            <consortium name="The Broad Institute Genomics Platform"/>
            <consortium name="The Broad Institute Genome Sequencing Center for Infectious Disease"/>
            <person name="Wu L."/>
            <person name="Ma J."/>
        </authorList>
    </citation>
    <scope>NUCLEOTIDE SEQUENCE [LARGE SCALE GENOMIC DNA]</scope>
    <source>
        <strain evidence="2">CCUG 53270</strain>
    </source>
</reference>
<evidence type="ECO:0000313" key="2">
    <source>
        <dbReference type="Proteomes" id="UP001597180"/>
    </source>
</evidence>
<evidence type="ECO:0000313" key="1">
    <source>
        <dbReference type="EMBL" id="MFD1220717.1"/>
    </source>
</evidence>
<dbReference type="Proteomes" id="UP001597180">
    <property type="component" value="Unassembled WGS sequence"/>
</dbReference>
<accession>A0ABW3UJU6</accession>
<comment type="caution">
    <text evidence="1">The sequence shown here is derived from an EMBL/GenBank/DDBJ whole genome shotgun (WGS) entry which is preliminary data.</text>
</comment>
<name>A0ABW3UJU6_9BACL</name>
<protein>
    <submittedName>
        <fullName evidence="1">Uncharacterized protein</fullName>
    </submittedName>
</protein>
<gene>
    <name evidence="1" type="ORF">ACFQ4B_11335</name>
</gene>
<dbReference type="RefSeq" id="WP_079912037.1">
    <property type="nucleotide sequence ID" value="NZ_BAABJG010000006.1"/>
</dbReference>
<keyword evidence="2" id="KW-1185">Reference proteome</keyword>
<dbReference type="EMBL" id="JBHTLU010000013">
    <property type="protein sequence ID" value="MFD1220717.1"/>
    <property type="molecule type" value="Genomic_DNA"/>
</dbReference>